<reference evidence="1" key="2">
    <citation type="submission" date="2013-01" db="EMBL/GenBank/DDBJ databases">
        <title>The wheat powdery mildew genome reveals unique evolution of an obligate biotroph.</title>
        <authorList>
            <person name="Oberhaensli S."/>
            <person name="Wicker T."/>
            <person name="Keller B."/>
        </authorList>
    </citation>
    <scope>NUCLEOTIDE SEQUENCE</scope>
    <source>
        <strain evidence="1">96224</strain>
    </source>
</reference>
<dbReference type="AlphaFoldDB" id="A0A061HI59"/>
<evidence type="ECO:0000313" key="1">
    <source>
        <dbReference type="EMBL" id="EPQ65023.1"/>
    </source>
</evidence>
<gene>
    <name evidence="1" type="ORF">BGT96224_A20943</name>
    <name evidence="2" type="ORF">BGT96224V2_LOCUS3232</name>
</gene>
<name>A0A061HI59_BLUGR</name>
<dbReference type="OrthoDB" id="3519400at2759"/>
<organism evidence="2">
    <name type="scientific">Blumeria graminis f. sp. tritici 96224</name>
    <dbReference type="NCBI Taxonomy" id="1268274"/>
    <lineage>
        <taxon>Eukaryota</taxon>
        <taxon>Fungi</taxon>
        <taxon>Dikarya</taxon>
        <taxon>Ascomycota</taxon>
        <taxon>Pezizomycotina</taxon>
        <taxon>Leotiomycetes</taxon>
        <taxon>Erysiphales</taxon>
        <taxon>Erysiphaceae</taxon>
        <taxon>Blumeria</taxon>
    </lineage>
</organism>
<accession>A0A061HI59</accession>
<feature type="non-terminal residue" evidence="2">
    <location>
        <position position="95"/>
    </location>
</feature>
<dbReference type="HOGENOM" id="CLU_170482_0_0_1"/>
<sequence length="95" mass="10898">MSKLNRGEYFLITNVSSQTTDKYYSAPSSISSTSQEQAIDLNTQSWKLPYFIADEDLTFNGKPLNKLVEEDSLRCLYGSKFQIRGRSRQKKDYGV</sequence>
<protein>
    <submittedName>
        <fullName evidence="2">BgtA-20943</fullName>
    </submittedName>
</protein>
<evidence type="ECO:0000313" key="2">
    <source>
        <dbReference type="EMBL" id="SUZ10055.1"/>
    </source>
</evidence>
<dbReference type="EMBL" id="UIGY01000070">
    <property type="protein sequence ID" value="SUZ10055.1"/>
    <property type="molecule type" value="Genomic_DNA"/>
</dbReference>
<reference evidence="2" key="3">
    <citation type="submission" date="2018-07" db="EMBL/GenBank/DDBJ databases">
        <authorList>
            <person name="Quirk P.G."/>
            <person name="Krulwich T.A."/>
        </authorList>
    </citation>
    <scope>NUCLEOTIDE SEQUENCE</scope>
    <source>
        <strain evidence="2">96224</strain>
    </source>
</reference>
<dbReference type="EMBL" id="KE375043">
    <property type="protein sequence ID" value="EPQ65023.1"/>
    <property type="molecule type" value="Genomic_DNA"/>
</dbReference>
<reference evidence="3" key="1">
    <citation type="journal article" date="2013" name="Nat. Genet.">
        <title>The wheat powdery mildew genome shows the unique evolution of an obligate biotroph.</title>
        <authorList>
            <person name="Wicker T."/>
            <person name="Oberhaensli S."/>
            <person name="Parlange F."/>
            <person name="Buchmann J.P."/>
            <person name="Shatalina M."/>
            <person name="Roffler S."/>
            <person name="Ben-David R."/>
            <person name="Dolezel J."/>
            <person name="Simkova H."/>
            <person name="Schulze-Lefert P."/>
            <person name="Spanu P.D."/>
            <person name="Bruggmann R."/>
            <person name="Amselem J."/>
            <person name="Quesneville H."/>
            <person name="Ver Loren van Themaat E."/>
            <person name="Paape T."/>
            <person name="Shimizu K.K."/>
            <person name="Keller B."/>
        </authorList>
    </citation>
    <scope>NUCLEOTIDE SEQUENCE [LARGE SCALE GENOMIC DNA]</scope>
    <source>
        <strain evidence="3">96224</strain>
    </source>
</reference>
<evidence type="ECO:0000313" key="3">
    <source>
        <dbReference type="Proteomes" id="UP000053110"/>
    </source>
</evidence>
<proteinExistence type="predicted"/>
<dbReference type="Proteomes" id="UP000053110">
    <property type="component" value="Unassembled WGS sequence"/>
</dbReference>